<dbReference type="PANTHER" id="PTHR24276:SF91">
    <property type="entry name" value="AT26814P-RELATED"/>
    <property type="match status" value="1"/>
</dbReference>
<sequence>MLQFLLTLIISSCYIHLNSAVINFAEDEQFPFEVVIEADGLDICGGAIISKFTIITAAHCIDVLDSNYIKIIAGRHNFEVTPVEHEVDNTALHPLYNKMNREFDVALIKLLQPLDLSLSNVDFIEIATSSYSFDAGTKGTLVYWELEKGAMLYYTEVEFWQQDTCLNFVTEIYSNMSPARNAIICTSIPEGSCIGDQAGSLIVNDELWGLVSWHLDCDSEYKPLVFTNLVYVKNWINENTRHN</sequence>
<dbReference type="Pfam" id="PF00089">
    <property type="entry name" value="Trypsin"/>
    <property type="match status" value="1"/>
</dbReference>
<dbReference type="InterPro" id="IPR043504">
    <property type="entry name" value="Peptidase_S1_PA_chymotrypsin"/>
</dbReference>
<evidence type="ECO:0000256" key="4">
    <source>
        <dbReference type="ARBA" id="ARBA00022825"/>
    </source>
</evidence>
<evidence type="ECO:0000256" key="2">
    <source>
        <dbReference type="ARBA" id="ARBA00022670"/>
    </source>
</evidence>
<evidence type="ECO:0000256" key="1">
    <source>
        <dbReference type="ARBA" id="ARBA00007664"/>
    </source>
</evidence>
<dbReference type="InterPro" id="IPR050430">
    <property type="entry name" value="Peptidase_S1"/>
</dbReference>
<proteinExistence type="inferred from homology"/>
<dbReference type="InterPro" id="IPR018114">
    <property type="entry name" value="TRYPSIN_HIS"/>
</dbReference>
<dbReference type="GO" id="GO:0004252">
    <property type="term" value="F:serine-type endopeptidase activity"/>
    <property type="evidence" value="ECO:0007669"/>
    <property type="project" value="InterPro"/>
</dbReference>
<dbReference type="SUPFAM" id="SSF50494">
    <property type="entry name" value="Trypsin-like serine proteases"/>
    <property type="match status" value="1"/>
</dbReference>
<dbReference type="PROSITE" id="PS00134">
    <property type="entry name" value="TRYPSIN_HIS"/>
    <property type="match status" value="1"/>
</dbReference>
<evidence type="ECO:0000256" key="5">
    <source>
        <dbReference type="ARBA" id="ARBA00023157"/>
    </source>
</evidence>
<keyword evidence="6" id="KW-0732">Signal</keyword>
<feature type="domain" description="Peptidase S1" evidence="7">
    <location>
        <begin position="9"/>
        <end position="241"/>
    </location>
</feature>
<dbReference type="OrthoDB" id="546450at2759"/>
<protein>
    <recommendedName>
        <fullName evidence="7">Peptidase S1 domain-containing protein</fullName>
    </recommendedName>
</protein>
<comment type="similarity">
    <text evidence="1">Belongs to the peptidase S1 family.</text>
</comment>
<dbReference type="GO" id="GO:0006508">
    <property type="term" value="P:proteolysis"/>
    <property type="evidence" value="ECO:0007669"/>
    <property type="project" value="UniProtKB-KW"/>
</dbReference>
<feature type="signal peptide" evidence="6">
    <location>
        <begin position="1"/>
        <end position="20"/>
    </location>
</feature>
<comment type="caution">
    <text evidence="8">The sequence shown here is derived from an EMBL/GenBank/DDBJ whole genome shotgun (WGS) entry which is preliminary data.</text>
</comment>
<evidence type="ECO:0000259" key="7">
    <source>
        <dbReference type="PROSITE" id="PS50240"/>
    </source>
</evidence>
<gene>
    <name evidence="8" type="ORF">FF38_07272</name>
</gene>
<dbReference type="PROSITE" id="PS50240">
    <property type="entry name" value="TRYPSIN_DOM"/>
    <property type="match status" value="1"/>
</dbReference>
<dbReference type="SMART" id="SM00020">
    <property type="entry name" value="Tryp_SPc"/>
    <property type="match status" value="1"/>
</dbReference>
<dbReference type="InterPro" id="IPR009003">
    <property type="entry name" value="Peptidase_S1_PA"/>
</dbReference>
<dbReference type="AlphaFoldDB" id="A0A0L0CIY3"/>
<dbReference type="Proteomes" id="UP000037069">
    <property type="component" value="Unassembled WGS sequence"/>
</dbReference>
<evidence type="ECO:0000256" key="3">
    <source>
        <dbReference type="ARBA" id="ARBA00022801"/>
    </source>
</evidence>
<organism evidence="8 9">
    <name type="scientific">Lucilia cuprina</name>
    <name type="common">Green bottle fly</name>
    <name type="synonym">Australian sheep blowfly</name>
    <dbReference type="NCBI Taxonomy" id="7375"/>
    <lineage>
        <taxon>Eukaryota</taxon>
        <taxon>Metazoa</taxon>
        <taxon>Ecdysozoa</taxon>
        <taxon>Arthropoda</taxon>
        <taxon>Hexapoda</taxon>
        <taxon>Insecta</taxon>
        <taxon>Pterygota</taxon>
        <taxon>Neoptera</taxon>
        <taxon>Endopterygota</taxon>
        <taxon>Diptera</taxon>
        <taxon>Brachycera</taxon>
        <taxon>Muscomorpha</taxon>
        <taxon>Oestroidea</taxon>
        <taxon>Calliphoridae</taxon>
        <taxon>Luciliinae</taxon>
        <taxon>Lucilia</taxon>
    </lineage>
</organism>
<keyword evidence="9" id="KW-1185">Reference proteome</keyword>
<dbReference type="Gene3D" id="2.40.10.10">
    <property type="entry name" value="Trypsin-like serine proteases"/>
    <property type="match status" value="1"/>
</dbReference>
<evidence type="ECO:0000256" key="6">
    <source>
        <dbReference type="SAM" id="SignalP"/>
    </source>
</evidence>
<dbReference type="PANTHER" id="PTHR24276">
    <property type="entry name" value="POLYSERASE-RELATED"/>
    <property type="match status" value="1"/>
</dbReference>
<name>A0A0L0CIY3_LUCCU</name>
<dbReference type="EMBL" id="JRES01000421">
    <property type="protein sequence ID" value="KNC31419.1"/>
    <property type="molecule type" value="Genomic_DNA"/>
</dbReference>
<reference evidence="8 9" key="1">
    <citation type="journal article" date="2015" name="Nat. Commun.">
        <title>Lucilia cuprina genome unlocks parasitic fly biology to underpin future interventions.</title>
        <authorList>
            <person name="Anstead C.A."/>
            <person name="Korhonen P.K."/>
            <person name="Young N.D."/>
            <person name="Hall R.S."/>
            <person name="Jex A.R."/>
            <person name="Murali S.C."/>
            <person name="Hughes D.S."/>
            <person name="Lee S.F."/>
            <person name="Perry T."/>
            <person name="Stroehlein A.J."/>
            <person name="Ansell B.R."/>
            <person name="Breugelmans B."/>
            <person name="Hofmann A."/>
            <person name="Qu J."/>
            <person name="Dugan S."/>
            <person name="Lee S.L."/>
            <person name="Chao H."/>
            <person name="Dinh H."/>
            <person name="Han Y."/>
            <person name="Doddapaneni H.V."/>
            <person name="Worley K.C."/>
            <person name="Muzny D.M."/>
            <person name="Ioannidis P."/>
            <person name="Waterhouse R.M."/>
            <person name="Zdobnov E.M."/>
            <person name="James P.J."/>
            <person name="Bagnall N.H."/>
            <person name="Kotze A.C."/>
            <person name="Gibbs R.A."/>
            <person name="Richards S."/>
            <person name="Batterham P."/>
            <person name="Gasser R.B."/>
        </authorList>
    </citation>
    <scope>NUCLEOTIDE SEQUENCE [LARGE SCALE GENOMIC DNA]</scope>
    <source>
        <strain evidence="8 9">LS</strain>
        <tissue evidence="8">Full body</tissue>
    </source>
</reference>
<evidence type="ECO:0000313" key="9">
    <source>
        <dbReference type="Proteomes" id="UP000037069"/>
    </source>
</evidence>
<keyword evidence="4" id="KW-0720">Serine protease</keyword>
<dbReference type="CDD" id="cd00190">
    <property type="entry name" value="Tryp_SPc"/>
    <property type="match status" value="1"/>
</dbReference>
<accession>A0A0L0CIY3</accession>
<dbReference type="FunFam" id="2.40.10.10:FF:000068">
    <property type="entry name" value="transmembrane protease serine 2"/>
    <property type="match status" value="1"/>
</dbReference>
<dbReference type="InterPro" id="IPR001314">
    <property type="entry name" value="Peptidase_S1A"/>
</dbReference>
<keyword evidence="3" id="KW-0378">Hydrolase</keyword>
<evidence type="ECO:0000313" key="8">
    <source>
        <dbReference type="EMBL" id="KNC31419.1"/>
    </source>
</evidence>
<dbReference type="InterPro" id="IPR001254">
    <property type="entry name" value="Trypsin_dom"/>
</dbReference>
<keyword evidence="5" id="KW-1015">Disulfide bond</keyword>
<dbReference type="PRINTS" id="PR00722">
    <property type="entry name" value="CHYMOTRYPSIN"/>
</dbReference>
<dbReference type="STRING" id="7375.A0A0L0CIY3"/>
<keyword evidence="2" id="KW-0645">Protease</keyword>
<feature type="chain" id="PRO_5005536486" description="Peptidase S1 domain-containing protein" evidence="6">
    <location>
        <begin position="21"/>
        <end position="243"/>
    </location>
</feature>